<dbReference type="PANTHER" id="PTHR42928:SF5">
    <property type="entry name" value="BLR1237 PROTEIN"/>
    <property type="match status" value="1"/>
</dbReference>
<comment type="caution">
    <text evidence="3">The sequence shown here is derived from an EMBL/GenBank/DDBJ whole genome shotgun (WGS) entry which is preliminary data.</text>
</comment>
<dbReference type="Pfam" id="PF03401">
    <property type="entry name" value="TctC"/>
    <property type="match status" value="1"/>
</dbReference>
<dbReference type="InterPro" id="IPR005064">
    <property type="entry name" value="BUG"/>
</dbReference>
<dbReference type="EMBL" id="SHKO01000001">
    <property type="protein sequence ID" value="RZT99252.1"/>
    <property type="molecule type" value="Genomic_DNA"/>
</dbReference>
<dbReference type="PIRSF" id="PIRSF017082">
    <property type="entry name" value="YflP"/>
    <property type="match status" value="1"/>
</dbReference>
<feature type="signal peptide" evidence="2">
    <location>
        <begin position="1"/>
        <end position="24"/>
    </location>
</feature>
<comment type="similarity">
    <text evidence="1">Belongs to the UPF0065 (bug) family.</text>
</comment>
<dbReference type="Proteomes" id="UP000293398">
    <property type="component" value="Unassembled WGS sequence"/>
</dbReference>
<protein>
    <submittedName>
        <fullName evidence="3">Tripartite-type tricarboxylate transporter receptor subunit TctC</fullName>
    </submittedName>
</protein>
<reference evidence="3 4" key="1">
    <citation type="submission" date="2019-02" db="EMBL/GenBank/DDBJ databases">
        <title>Genomic Encyclopedia of Type Strains, Phase IV (KMG-IV): sequencing the most valuable type-strain genomes for metagenomic binning, comparative biology and taxonomic classification.</title>
        <authorList>
            <person name="Goeker M."/>
        </authorList>
    </citation>
    <scope>NUCLEOTIDE SEQUENCE [LARGE SCALE GENOMIC DNA]</scope>
    <source>
        <strain evidence="3 4">DSM 23814</strain>
    </source>
</reference>
<dbReference type="AlphaFoldDB" id="A0A4Q7VS18"/>
<dbReference type="CDD" id="cd07012">
    <property type="entry name" value="PBP2_Bug_TTT"/>
    <property type="match status" value="1"/>
</dbReference>
<evidence type="ECO:0000256" key="2">
    <source>
        <dbReference type="SAM" id="SignalP"/>
    </source>
</evidence>
<dbReference type="InterPro" id="IPR042100">
    <property type="entry name" value="Bug_dom1"/>
</dbReference>
<organism evidence="3 4">
    <name type="scientific">Advenella incenata</name>
    <dbReference type="NCBI Taxonomy" id="267800"/>
    <lineage>
        <taxon>Bacteria</taxon>
        <taxon>Pseudomonadati</taxon>
        <taxon>Pseudomonadota</taxon>
        <taxon>Betaproteobacteria</taxon>
        <taxon>Burkholderiales</taxon>
        <taxon>Alcaligenaceae</taxon>
    </lineage>
</organism>
<name>A0A4Q7VS18_9BURK</name>
<keyword evidence="3" id="KW-0675">Receptor</keyword>
<sequence length="323" mass="34237">MRQKLIGGVLALSLAVLHATPALAAYPEKPIRIIVGFPAGQATDIVARLAAKALETSLKQSVYVENKPGASGIIGTMDVVRAPPDGYTLLVGSSGTLSINPSLYTKLAYDPLRDIEPITELSEVPLFLAVNGKLPVKTASEFISYVKANPGKLNYGSAGSGVTSHLAMELLKHNQDMDIRHVPYKGSPPAVADLIGGHVQAMVDTGPALLPVARRGDIRILATLNDRRNAAVPEVPTAKEAGIGDLKTPAWVGLGAPKGTPPEIINTLYKALEGHWKSPENIKVLNGLGSEAVLKDPEAFRQYISDEIKKWKVAVDLSGAQVN</sequence>
<proteinExistence type="inferred from homology"/>
<evidence type="ECO:0000256" key="1">
    <source>
        <dbReference type="ARBA" id="ARBA00006987"/>
    </source>
</evidence>
<dbReference type="Gene3D" id="3.40.190.10">
    <property type="entry name" value="Periplasmic binding protein-like II"/>
    <property type="match status" value="1"/>
</dbReference>
<dbReference type="PANTHER" id="PTHR42928">
    <property type="entry name" value="TRICARBOXYLATE-BINDING PROTEIN"/>
    <property type="match status" value="1"/>
</dbReference>
<dbReference type="SUPFAM" id="SSF53850">
    <property type="entry name" value="Periplasmic binding protein-like II"/>
    <property type="match status" value="1"/>
</dbReference>
<dbReference type="OrthoDB" id="8678477at2"/>
<evidence type="ECO:0000313" key="4">
    <source>
        <dbReference type="Proteomes" id="UP000293398"/>
    </source>
</evidence>
<dbReference type="Gene3D" id="3.40.190.150">
    <property type="entry name" value="Bordetella uptake gene, domain 1"/>
    <property type="match status" value="1"/>
</dbReference>
<gene>
    <name evidence="3" type="ORF">EV681_1035</name>
</gene>
<dbReference type="RefSeq" id="WP_130303445.1">
    <property type="nucleotide sequence ID" value="NZ_SHKO01000001.1"/>
</dbReference>
<keyword evidence="4" id="KW-1185">Reference proteome</keyword>
<feature type="chain" id="PRO_5020259073" evidence="2">
    <location>
        <begin position="25"/>
        <end position="323"/>
    </location>
</feature>
<evidence type="ECO:0000313" key="3">
    <source>
        <dbReference type="EMBL" id="RZT99252.1"/>
    </source>
</evidence>
<accession>A0A4Q7VS18</accession>
<keyword evidence="2" id="KW-0732">Signal</keyword>